<dbReference type="AlphaFoldDB" id="A0A1I1HTZ2"/>
<dbReference type="EMBL" id="FOLH01000004">
    <property type="protein sequence ID" value="SFC27265.1"/>
    <property type="molecule type" value="Genomic_DNA"/>
</dbReference>
<proteinExistence type="inferred from homology"/>
<organism evidence="8 9">
    <name type="scientific">Marinospirillum celere</name>
    <dbReference type="NCBI Taxonomy" id="1122252"/>
    <lineage>
        <taxon>Bacteria</taxon>
        <taxon>Pseudomonadati</taxon>
        <taxon>Pseudomonadota</taxon>
        <taxon>Gammaproteobacteria</taxon>
        <taxon>Oceanospirillales</taxon>
        <taxon>Oceanospirillaceae</taxon>
        <taxon>Marinospirillum</taxon>
    </lineage>
</organism>
<dbReference type="GO" id="GO:0005737">
    <property type="term" value="C:cytoplasm"/>
    <property type="evidence" value="ECO:0007669"/>
    <property type="project" value="UniProtKB-SubCell"/>
</dbReference>
<dbReference type="NCBIfam" id="TIGR02135">
    <property type="entry name" value="phoU_full"/>
    <property type="match status" value="1"/>
</dbReference>
<dbReference type="FunFam" id="1.20.58.220:FF:000001">
    <property type="entry name" value="Phosphate-specific transport system accessory protein PhoU"/>
    <property type="match status" value="1"/>
</dbReference>
<evidence type="ECO:0000256" key="6">
    <source>
        <dbReference type="PIRNR" id="PIRNR003107"/>
    </source>
</evidence>
<keyword evidence="3 6" id="KW-0813">Transport</keyword>
<evidence type="ECO:0000256" key="1">
    <source>
        <dbReference type="ARBA" id="ARBA00004496"/>
    </source>
</evidence>
<evidence type="ECO:0000256" key="2">
    <source>
        <dbReference type="ARBA" id="ARBA00008107"/>
    </source>
</evidence>
<dbReference type="PANTHER" id="PTHR42930">
    <property type="entry name" value="PHOSPHATE-SPECIFIC TRANSPORT SYSTEM ACCESSORY PROTEIN PHOU"/>
    <property type="match status" value="1"/>
</dbReference>
<dbReference type="PIRSF" id="PIRSF003107">
    <property type="entry name" value="PhoU"/>
    <property type="match status" value="1"/>
</dbReference>
<name>A0A1I1HTZ2_9GAMM</name>
<dbReference type="FunFam" id="1.20.58.220:FF:000002">
    <property type="entry name" value="Phosphate-specific transport system accessory protein PhoU"/>
    <property type="match status" value="1"/>
</dbReference>
<accession>A0A1I1HTZ2</accession>
<dbReference type="GO" id="GO:0006817">
    <property type="term" value="P:phosphate ion transport"/>
    <property type="evidence" value="ECO:0007669"/>
    <property type="project" value="UniProtKB-KW"/>
</dbReference>
<dbReference type="GO" id="GO:0045936">
    <property type="term" value="P:negative regulation of phosphate metabolic process"/>
    <property type="evidence" value="ECO:0007669"/>
    <property type="project" value="InterPro"/>
</dbReference>
<reference evidence="8 9" key="1">
    <citation type="submission" date="2016-10" db="EMBL/GenBank/DDBJ databases">
        <authorList>
            <person name="de Groot N.N."/>
        </authorList>
    </citation>
    <scope>NUCLEOTIDE SEQUENCE [LARGE SCALE GENOMIC DNA]</scope>
    <source>
        <strain evidence="8 9">DSM 18438</strain>
    </source>
</reference>
<dbReference type="Gene3D" id="1.20.58.220">
    <property type="entry name" value="Phosphate transport system protein phou homolog 2, domain 2"/>
    <property type="match status" value="2"/>
</dbReference>
<dbReference type="InterPro" id="IPR028366">
    <property type="entry name" value="PhoU"/>
</dbReference>
<gene>
    <name evidence="8" type="ORF">SAMN05660443_2017</name>
</gene>
<keyword evidence="5 6" id="KW-0592">Phosphate transport</keyword>
<keyword evidence="9" id="KW-1185">Reference proteome</keyword>
<evidence type="ECO:0000256" key="3">
    <source>
        <dbReference type="ARBA" id="ARBA00022448"/>
    </source>
</evidence>
<protein>
    <recommendedName>
        <fullName evidence="6">Phosphate-specific transport system accessory protein PhoU</fullName>
    </recommendedName>
</protein>
<feature type="domain" description="PhoU" evidence="7">
    <location>
        <begin position="132"/>
        <end position="216"/>
    </location>
</feature>
<evidence type="ECO:0000259" key="7">
    <source>
        <dbReference type="Pfam" id="PF01895"/>
    </source>
</evidence>
<dbReference type="GO" id="GO:0030643">
    <property type="term" value="P:intracellular phosphate ion homeostasis"/>
    <property type="evidence" value="ECO:0007669"/>
    <property type="project" value="InterPro"/>
</dbReference>
<feature type="domain" description="PhoU" evidence="7">
    <location>
        <begin position="27"/>
        <end position="114"/>
    </location>
</feature>
<comment type="function">
    <text evidence="6">Plays a role in the regulation of phosphate uptake.</text>
</comment>
<dbReference type="Pfam" id="PF01895">
    <property type="entry name" value="PhoU"/>
    <property type="match status" value="2"/>
</dbReference>
<comment type="subcellular location">
    <subcellularLocation>
        <location evidence="1 6">Cytoplasm</location>
    </subcellularLocation>
</comment>
<comment type="subunit">
    <text evidence="6">Homodimer.</text>
</comment>
<dbReference type="STRING" id="1122252.SAMN05660443_2017"/>
<dbReference type="RefSeq" id="WP_091962891.1">
    <property type="nucleotide sequence ID" value="NZ_FOLH01000004.1"/>
</dbReference>
<dbReference type="SUPFAM" id="SSF109755">
    <property type="entry name" value="PhoU-like"/>
    <property type="match status" value="1"/>
</dbReference>
<sequence>MKIDQEAHTSHISQKFNEELEEIRSQLLEMGGLVEKQVQDAVDSLVDGDTRLASEVRKTDKTVNQLQLEIDEVCTHILARRQPAASDLRLVLAVIRATSDLERIGDEASKIAKATLRLAEEGTSPRGYIEARHLGNHVRQMVKDALNAFARFDTPQALAVLREDDKVDLEYRSATRALITFMMEDPRSISQVMNIMWVLRSLERVGDHASNLAEYVIYLVEGEDVRYTKPDKIEQVLQHDDEEDQKGSST</sequence>
<evidence type="ECO:0000313" key="8">
    <source>
        <dbReference type="EMBL" id="SFC27265.1"/>
    </source>
</evidence>
<dbReference type="PANTHER" id="PTHR42930:SF3">
    <property type="entry name" value="PHOSPHATE-SPECIFIC TRANSPORT SYSTEM ACCESSORY PROTEIN PHOU"/>
    <property type="match status" value="1"/>
</dbReference>
<dbReference type="InterPro" id="IPR038078">
    <property type="entry name" value="PhoU-like_sf"/>
</dbReference>
<evidence type="ECO:0000256" key="5">
    <source>
        <dbReference type="ARBA" id="ARBA00022592"/>
    </source>
</evidence>
<dbReference type="OrthoDB" id="9814256at2"/>
<evidence type="ECO:0000313" key="9">
    <source>
        <dbReference type="Proteomes" id="UP000199058"/>
    </source>
</evidence>
<comment type="similarity">
    <text evidence="2 6">Belongs to the PhoU family.</text>
</comment>
<dbReference type="InterPro" id="IPR026022">
    <property type="entry name" value="PhoU_dom"/>
</dbReference>
<dbReference type="Proteomes" id="UP000199058">
    <property type="component" value="Unassembled WGS sequence"/>
</dbReference>
<keyword evidence="4 6" id="KW-0963">Cytoplasm</keyword>
<evidence type="ECO:0000256" key="4">
    <source>
        <dbReference type="ARBA" id="ARBA00022490"/>
    </source>
</evidence>